<dbReference type="Pfam" id="PF10670">
    <property type="entry name" value="DUF4198"/>
    <property type="match status" value="1"/>
</dbReference>
<dbReference type="AlphaFoldDB" id="A0A081PHZ0"/>
<dbReference type="InterPro" id="IPR019613">
    <property type="entry name" value="DUF4198"/>
</dbReference>
<keyword evidence="1" id="KW-0732">Signal</keyword>
<evidence type="ECO:0000313" key="3">
    <source>
        <dbReference type="Proteomes" id="UP000028007"/>
    </source>
</evidence>
<reference evidence="2 3" key="1">
    <citation type="journal article" date="1992" name="Int. J. Syst. Bacteriol.">
        <title>Sphingobacterium antarcticus sp. nov. a Psychrotrophic Bacterium from the Soils of Schirmacher Oasis, Antarctica.</title>
        <authorList>
            <person name="Shivaji S."/>
            <person name="Ray M.K."/>
            <person name="Rao N.S."/>
            <person name="Saiserr L."/>
            <person name="Jagannadham M.V."/>
            <person name="Kumar G.S."/>
            <person name="Reddy G."/>
            <person name="Bhargava P.M."/>
        </authorList>
    </citation>
    <scope>NUCLEOTIDE SEQUENCE [LARGE SCALE GENOMIC DNA]</scope>
    <source>
        <strain evidence="2 3">4BY</strain>
    </source>
</reference>
<protein>
    <recommendedName>
        <fullName evidence="4">Nickel transport complex protein, NikM subunit, transmembrane</fullName>
    </recommendedName>
</protein>
<dbReference type="SUPFAM" id="SSF81296">
    <property type="entry name" value="E set domains"/>
    <property type="match status" value="1"/>
</dbReference>
<dbReference type="SUPFAM" id="SSF49478">
    <property type="entry name" value="Cna protein B-type domain"/>
    <property type="match status" value="1"/>
</dbReference>
<comment type="caution">
    <text evidence="2">The sequence shown here is derived from an EMBL/GenBank/DDBJ whole genome shotgun (WGS) entry which is preliminary data.</text>
</comment>
<keyword evidence="3" id="KW-1185">Reference proteome</keyword>
<sequence>MKTIKTLLVLAVMLVISNSSYAHALWIEANSNGQKGKSQEVKIFYGEFATGEIEPVNKWYSDVKEFTLWLIGPDQKREKVTVSQKDDHFVAQFTPETDGVYYLTVVHDAKEIAGKTKYEFSSVAAVNVGKSAVSGHNHIENSLKVITSQTQAKVSSPTKIQVFMDGAPQAKGKVIVTSENGWAKEFTANEAGEITFSPIWKGKYVLEATNFKKGEGELHGNAYESTWQGATTVMYVL</sequence>
<proteinExistence type="predicted"/>
<accession>A0A081PHZ0</accession>
<dbReference type="RefSeq" id="WP_037440118.1">
    <property type="nucleotide sequence ID" value="NZ_JNFF01000046.1"/>
</dbReference>
<evidence type="ECO:0008006" key="4">
    <source>
        <dbReference type="Google" id="ProtNLM"/>
    </source>
</evidence>
<evidence type="ECO:0000313" key="2">
    <source>
        <dbReference type="EMBL" id="KEQ30313.1"/>
    </source>
</evidence>
<dbReference type="InterPro" id="IPR014756">
    <property type="entry name" value="Ig_E-set"/>
</dbReference>
<feature type="signal peptide" evidence="1">
    <location>
        <begin position="1"/>
        <end position="24"/>
    </location>
</feature>
<dbReference type="eggNOG" id="COG5266">
    <property type="taxonomic scope" value="Bacteria"/>
</dbReference>
<dbReference type="Proteomes" id="UP000028007">
    <property type="component" value="Unassembled WGS sequence"/>
</dbReference>
<dbReference type="OrthoDB" id="1148550at2"/>
<dbReference type="EMBL" id="JNFF01000046">
    <property type="protein sequence ID" value="KEQ30313.1"/>
    <property type="molecule type" value="Genomic_DNA"/>
</dbReference>
<organism evidence="2 3">
    <name type="scientific">Pedobacter antarcticus 4BY</name>
    <dbReference type="NCBI Taxonomy" id="1358423"/>
    <lineage>
        <taxon>Bacteria</taxon>
        <taxon>Pseudomonadati</taxon>
        <taxon>Bacteroidota</taxon>
        <taxon>Sphingobacteriia</taxon>
        <taxon>Sphingobacteriales</taxon>
        <taxon>Sphingobacteriaceae</taxon>
        <taxon>Pedobacter</taxon>
    </lineage>
</organism>
<name>A0A081PHZ0_9SPHI</name>
<gene>
    <name evidence="2" type="ORF">N180_10195</name>
</gene>
<evidence type="ECO:0000256" key="1">
    <source>
        <dbReference type="SAM" id="SignalP"/>
    </source>
</evidence>
<feature type="chain" id="PRO_5001761852" description="Nickel transport complex protein, NikM subunit, transmembrane" evidence="1">
    <location>
        <begin position="25"/>
        <end position="237"/>
    </location>
</feature>